<evidence type="ECO:0000313" key="2">
    <source>
        <dbReference type="EMBL" id="PHT67994.1"/>
    </source>
</evidence>
<evidence type="ECO:0000256" key="1">
    <source>
        <dbReference type="SAM" id="SignalP"/>
    </source>
</evidence>
<reference evidence="2 3" key="2">
    <citation type="journal article" date="2017" name="Genome Biol.">
        <title>New reference genome sequences of hot pepper reveal the massive evolution of plant disease-resistance genes by retroduplication.</title>
        <authorList>
            <person name="Kim S."/>
            <person name="Park J."/>
            <person name="Yeom S.I."/>
            <person name="Kim Y.M."/>
            <person name="Seo E."/>
            <person name="Kim K.T."/>
            <person name="Kim M.S."/>
            <person name="Lee J.M."/>
            <person name="Cheong K."/>
            <person name="Shin H.S."/>
            <person name="Kim S.B."/>
            <person name="Han K."/>
            <person name="Lee J."/>
            <person name="Park M."/>
            <person name="Lee H.A."/>
            <person name="Lee H.Y."/>
            <person name="Lee Y."/>
            <person name="Oh S."/>
            <person name="Lee J.H."/>
            <person name="Choi E."/>
            <person name="Choi E."/>
            <person name="Lee S.E."/>
            <person name="Jeon J."/>
            <person name="Kim H."/>
            <person name="Choi G."/>
            <person name="Song H."/>
            <person name="Lee J."/>
            <person name="Lee S.C."/>
            <person name="Kwon J.K."/>
            <person name="Lee H.Y."/>
            <person name="Koo N."/>
            <person name="Hong Y."/>
            <person name="Kim R.W."/>
            <person name="Kang W.H."/>
            <person name="Huh J.H."/>
            <person name="Kang B.C."/>
            <person name="Yang T.J."/>
            <person name="Lee Y.H."/>
            <person name="Bennetzen J.L."/>
            <person name="Choi D."/>
        </authorList>
    </citation>
    <scope>NUCLEOTIDE SEQUENCE [LARGE SCALE GENOMIC DNA]</scope>
    <source>
        <strain evidence="3">cv. CM334</strain>
    </source>
</reference>
<proteinExistence type="predicted"/>
<keyword evidence="1" id="KW-0732">Signal</keyword>
<keyword evidence="3" id="KW-1185">Reference proteome</keyword>
<reference evidence="2 3" key="1">
    <citation type="journal article" date="2014" name="Nat. Genet.">
        <title>Genome sequence of the hot pepper provides insights into the evolution of pungency in Capsicum species.</title>
        <authorList>
            <person name="Kim S."/>
            <person name="Park M."/>
            <person name="Yeom S.I."/>
            <person name="Kim Y.M."/>
            <person name="Lee J.M."/>
            <person name="Lee H.A."/>
            <person name="Seo E."/>
            <person name="Choi J."/>
            <person name="Cheong K."/>
            <person name="Kim K.T."/>
            <person name="Jung K."/>
            <person name="Lee G.W."/>
            <person name="Oh S.K."/>
            <person name="Bae C."/>
            <person name="Kim S.B."/>
            <person name="Lee H.Y."/>
            <person name="Kim S.Y."/>
            <person name="Kim M.S."/>
            <person name="Kang B.C."/>
            <person name="Jo Y.D."/>
            <person name="Yang H.B."/>
            <person name="Jeong H.J."/>
            <person name="Kang W.H."/>
            <person name="Kwon J.K."/>
            <person name="Shin C."/>
            <person name="Lim J.Y."/>
            <person name="Park J.H."/>
            <person name="Huh J.H."/>
            <person name="Kim J.S."/>
            <person name="Kim B.D."/>
            <person name="Cohen O."/>
            <person name="Paran I."/>
            <person name="Suh M.C."/>
            <person name="Lee S.B."/>
            <person name="Kim Y.K."/>
            <person name="Shin Y."/>
            <person name="Noh S.J."/>
            <person name="Park J."/>
            <person name="Seo Y.S."/>
            <person name="Kwon S.Y."/>
            <person name="Kim H.A."/>
            <person name="Park J.M."/>
            <person name="Kim H.J."/>
            <person name="Choi S.B."/>
            <person name="Bosland P.W."/>
            <person name="Reeves G."/>
            <person name="Jo S.H."/>
            <person name="Lee B.W."/>
            <person name="Cho H.T."/>
            <person name="Choi H.S."/>
            <person name="Lee M.S."/>
            <person name="Yu Y."/>
            <person name="Do Choi Y."/>
            <person name="Park B.S."/>
            <person name="van Deynze A."/>
            <person name="Ashrafi H."/>
            <person name="Hill T."/>
            <person name="Kim W.T."/>
            <person name="Pai H.S."/>
            <person name="Ahn H.K."/>
            <person name="Yeam I."/>
            <person name="Giovannoni J.J."/>
            <person name="Rose J.K."/>
            <person name="Sorensen I."/>
            <person name="Lee S.J."/>
            <person name="Kim R.W."/>
            <person name="Choi I.Y."/>
            <person name="Choi B.S."/>
            <person name="Lim J.S."/>
            <person name="Lee Y.H."/>
            <person name="Choi D."/>
        </authorList>
    </citation>
    <scope>NUCLEOTIDE SEQUENCE [LARGE SCALE GENOMIC DNA]</scope>
    <source>
        <strain evidence="3">cv. CM334</strain>
    </source>
</reference>
<gene>
    <name evidence="2" type="ORF">T459_27481</name>
</gene>
<organism evidence="2 3">
    <name type="scientific">Capsicum annuum</name>
    <name type="common">Capsicum pepper</name>
    <dbReference type="NCBI Taxonomy" id="4072"/>
    <lineage>
        <taxon>Eukaryota</taxon>
        <taxon>Viridiplantae</taxon>
        <taxon>Streptophyta</taxon>
        <taxon>Embryophyta</taxon>
        <taxon>Tracheophyta</taxon>
        <taxon>Spermatophyta</taxon>
        <taxon>Magnoliopsida</taxon>
        <taxon>eudicotyledons</taxon>
        <taxon>Gunneridae</taxon>
        <taxon>Pentapetalae</taxon>
        <taxon>asterids</taxon>
        <taxon>lamiids</taxon>
        <taxon>Solanales</taxon>
        <taxon>Solanaceae</taxon>
        <taxon>Solanoideae</taxon>
        <taxon>Capsiceae</taxon>
        <taxon>Capsicum</taxon>
    </lineage>
</organism>
<accession>A0A2G2YE15</accession>
<feature type="signal peptide" evidence="1">
    <location>
        <begin position="1"/>
        <end position="27"/>
    </location>
</feature>
<sequence length="109" mass="12504">MKAFWGLKLVAFLILGICAFLILGVECEDDDASVMLVLKKSLKPSQKTGVLGNILYDHRTLQLNDNDHQRVCQIPKRKGLDWSSDKKVKWDPDVENRYLQESLWSLSMP</sequence>
<dbReference type="EMBL" id="AYRZ02000011">
    <property type="protein sequence ID" value="PHT67994.1"/>
    <property type="molecule type" value="Genomic_DNA"/>
</dbReference>
<dbReference type="Gene3D" id="3.90.120.10">
    <property type="entry name" value="DNA Methylase, subunit A, domain 2"/>
    <property type="match status" value="1"/>
</dbReference>
<dbReference type="Gramene" id="PHT67994">
    <property type="protein sequence ID" value="PHT67994"/>
    <property type="gene ID" value="T459_27481"/>
</dbReference>
<comment type="caution">
    <text evidence="2">The sequence shown here is derived from an EMBL/GenBank/DDBJ whole genome shotgun (WGS) entry which is preliminary data.</text>
</comment>
<name>A0A2G2YE15_CAPAN</name>
<dbReference type="STRING" id="4072.A0A2G2YE15"/>
<dbReference type="Proteomes" id="UP000222542">
    <property type="component" value="Unassembled WGS sequence"/>
</dbReference>
<protein>
    <submittedName>
        <fullName evidence="2">Uncharacterized protein</fullName>
    </submittedName>
</protein>
<feature type="chain" id="PRO_5013740515" evidence="1">
    <location>
        <begin position="28"/>
        <end position="109"/>
    </location>
</feature>
<evidence type="ECO:0000313" key="3">
    <source>
        <dbReference type="Proteomes" id="UP000222542"/>
    </source>
</evidence>
<dbReference type="AlphaFoldDB" id="A0A2G2YE15"/>